<dbReference type="Proteomes" id="UP000077202">
    <property type="component" value="Unassembled WGS sequence"/>
</dbReference>
<dbReference type="EMBL" id="LVLJ01000379">
    <property type="protein sequence ID" value="OAE34564.1"/>
    <property type="molecule type" value="Genomic_DNA"/>
</dbReference>
<proteinExistence type="predicted"/>
<comment type="caution">
    <text evidence="2">The sequence shown here is derived from an EMBL/GenBank/DDBJ whole genome shotgun (WGS) entry which is preliminary data.</text>
</comment>
<accession>A0A176WNY0</accession>
<protein>
    <submittedName>
        <fullName evidence="2">Uncharacterized protein</fullName>
    </submittedName>
</protein>
<dbReference type="AlphaFoldDB" id="A0A176WNY0"/>
<evidence type="ECO:0000313" key="3">
    <source>
        <dbReference type="Proteomes" id="UP000077202"/>
    </source>
</evidence>
<name>A0A176WNY0_MARPO</name>
<keyword evidence="3" id="KW-1185">Reference proteome</keyword>
<evidence type="ECO:0000256" key="1">
    <source>
        <dbReference type="SAM" id="MobiDB-lite"/>
    </source>
</evidence>
<evidence type="ECO:0000313" key="2">
    <source>
        <dbReference type="EMBL" id="OAE34564.1"/>
    </source>
</evidence>
<organism evidence="2 3">
    <name type="scientific">Marchantia polymorpha subsp. ruderalis</name>
    <dbReference type="NCBI Taxonomy" id="1480154"/>
    <lineage>
        <taxon>Eukaryota</taxon>
        <taxon>Viridiplantae</taxon>
        <taxon>Streptophyta</taxon>
        <taxon>Embryophyta</taxon>
        <taxon>Marchantiophyta</taxon>
        <taxon>Marchantiopsida</taxon>
        <taxon>Marchantiidae</taxon>
        <taxon>Marchantiales</taxon>
        <taxon>Marchantiaceae</taxon>
        <taxon>Marchantia</taxon>
    </lineage>
</organism>
<feature type="region of interest" description="Disordered" evidence="1">
    <location>
        <begin position="1"/>
        <end position="20"/>
    </location>
</feature>
<reference evidence="2" key="1">
    <citation type="submission" date="2016-03" db="EMBL/GenBank/DDBJ databases">
        <title>Mechanisms controlling the formation of the plant cell surface in tip-growing cells are functionally conserved among land plants.</title>
        <authorList>
            <person name="Honkanen S."/>
            <person name="Jones V.A."/>
            <person name="Morieri G."/>
            <person name="Champion C."/>
            <person name="Hetherington A.J."/>
            <person name="Kelly S."/>
            <person name="Saint-Marcoux D."/>
            <person name="Proust H."/>
            <person name="Prescott H."/>
            <person name="Dolan L."/>
        </authorList>
    </citation>
    <scope>NUCLEOTIDE SEQUENCE [LARGE SCALE GENOMIC DNA]</scope>
    <source>
        <tissue evidence="2">Whole gametophyte</tissue>
    </source>
</reference>
<sequence length="195" mass="21500">MPVEFASLASPSARRSASQQRSHPLLWQSVQSRFENLSSSAAGPIYRDVKRYDVIFILGSGDVDDHCRNGAAATDSAFVPLSSSFSCLHLNLARALRYRWSQLVRGVSALARALATGLRKSDNCFRRKEQTATGAMLDIVTCIDYWDFASTYHVQVVVDGSDCFSLCHGFANIQFLVSGIMALFGSQWTLCSFLN</sequence>
<gene>
    <name evidence="2" type="ORF">AXG93_1487s1100</name>
</gene>